<dbReference type="InterPro" id="IPR001304">
    <property type="entry name" value="C-type_lectin-like"/>
</dbReference>
<keyword evidence="8" id="KW-1185">Reference proteome</keyword>
<dbReference type="PANTHER" id="PTHR22799">
    <property type="entry name" value="TETRANECTIN-RELATED"/>
    <property type="match status" value="1"/>
</dbReference>
<keyword evidence="3 5" id="KW-0732">Signal</keyword>
<dbReference type="OMA" id="DETDIWI"/>
<organism evidence="7 8">
    <name type="scientific">Lottia gigantea</name>
    <name type="common">Giant owl limpet</name>
    <dbReference type="NCBI Taxonomy" id="225164"/>
    <lineage>
        <taxon>Eukaryota</taxon>
        <taxon>Metazoa</taxon>
        <taxon>Spiralia</taxon>
        <taxon>Lophotrochozoa</taxon>
        <taxon>Mollusca</taxon>
        <taxon>Gastropoda</taxon>
        <taxon>Patellogastropoda</taxon>
        <taxon>Lottioidea</taxon>
        <taxon>Lottiidae</taxon>
        <taxon>Lottia</taxon>
    </lineage>
</organism>
<accession>V3YYT9</accession>
<dbReference type="InterPro" id="IPR016186">
    <property type="entry name" value="C-type_lectin-like/link_sf"/>
</dbReference>
<evidence type="ECO:0000256" key="2">
    <source>
        <dbReference type="ARBA" id="ARBA00022525"/>
    </source>
</evidence>
<evidence type="ECO:0000256" key="4">
    <source>
        <dbReference type="ARBA" id="ARBA00022734"/>
    </source>
</evidence>
<dbReference type="KEGG" id="lgi:LOTGIDRAFT_169340"/>
<gene>
    <name evidence="7" type="ORF">LOTGIDRAFT_169340</name>
</gene>
<dbReference type="PANTHER" id="PTHR22799:SF1">
    <property type="entry name" value="C-TYPE LECTIN DOMAIN FAMILY 11 MEMBER A"/>
    <property type="match status" value="1"/>
</dbReference>
<dbReference type="GO" id="GO:0030246">
    <property type="term" value="F:carbohydrate binding"/>
    <property type="evidence" value="ECO:0007669"/>
    <property type="project" value="UniProtKB-KW"/>
</dbReference>
<dbReference type="CTD" id="20241123"/>
<keyword evidence="4" id="KW-0430">Lectin</keyword>
<dbReference type="OrthoDB" id="6345871at2759"/>
<dbReference type="RefSeq" id="XP_009065924.1">
    <property type="nucleotide sequence ID" value="XM_009067676.1"/>
</dbReference>
<dbReference type="InterPro" id="IPR016187">
    <property type="entry name" value="CTDL_fold"/>
</dbReference>
<dbReference type="GO" id="GO:0008083">
    <property type="term" value="F:growth factor activity"/>
    <property type="evidence" value="ECO:0007669"/>
    <property type="project" value="TreeGrafter"/>
</dbReference>
<dbReference type="AlphaFoldDB" id="V3YYT9"/>
<proteinExistence type="predicted"/>
<name>V3YYT9_LOTGI</name>
<dbReference type="EMBL" id="KB203711">
    <property type="protein sequence ID" value="ESO83318.1"/>
    <property type="molecule type" value="Genomic_DNA"/>
</dbReference>
<dbReference type="GeneID" id="20241123"/>
<dbReference type="SUPFAM" id="SSF56436">
    <property type="entry name" value="C-type lectin-like"/>
    <property type="match status" value="2"/>
</dbReference>
<evidence type="ECO:0000256" key="1">
    <source>
        <dbReference type="ARBA" id="ARBA00004613"/>
    </source>
</evidence>
<feature type="domain" description="C-type lectin" evidence="6">
    <location>
        <begin position="23"/>
        <end position="129"/>
    </location>
</feature>
<protein>
    <recommendedName>
        <fullName evidence="6">C-type lectin domain-containing protein</fullName>
    </recommendedName>
</protein>
<dbReference type="Gene3D" id="3.10.100.10">
    <property type="entry name" value="Mannose-Binding Protein A, subunit A"/>
    <property type="match status" value="2"/>
</dbReference>
<feature type="signal peptide" evidence="5">
    <location>
        <begin position="1"/>
        <end position="18"/>
    </location>
</feature>
<comment type="subcellular location">
    <subcellularLocation>
        <location evidence="1">Secreted</location>
    </subcellularLocation>
</comment>
<keyword evidence="2" id="KW-0964">Secreted</keyword>
<dbReference type="GO" id="GO:0005615">
    <property type="term" value="C:extracellular space"/>
    <property type="evidence" value="ECO:0007669"/>
    <property type="project" value="TreeGrafter"/>
</dbReference>
<dbReference type="CDD" id="cd00037">
    <property type="entry name" value="CLECT"/>
    <property type="match status" value="1"/>
</dbReference>
<dbReference type="PROSITE" id="PS50041">
    <property type="entry name" value="C_TYPE_LECTIN_2"/>
    <property type="match status" value="1"/>
</dbReference>
<evidence type="ECO:0000256" key="3">
    <source>
        <dbReference type="ARBA" id="ARBA00022729"/>
    </source>
</evidence>
<evidence type="ECO:0000313" key="7">
    <source>
        <dbReference type="EMBL" id="ESO83318.1"/>
    </source>
</evidence>
<reference evidence="7 8" key="1">
    <citation type="journal article" date="2013" name="Nature">
        <title>Insights into bilaterian evolution from three spiralian genomes.</title>
        <authorList>
            <person name="Simakov O."/>
            <person name="Marletaz F."/>
            <person name="Cho S.J."/>
            <person name="Edsinger-Gonzales E."/>
            <person name="Havlak P."/>
            <person name="Hellsten U."/>
            <person name="Kuo D.H."/>
            <person name="Larsson T."/>
            <person name="Lv J."/>
            <person name="Arendt D."/>
            <person name="Savage R."/>
            <person name="Osoegawa K."/>
            <person name="de Jong P."/>
            <person name="Grimwood J."/>
            <person name="Chapman J.A."/>
            <person name="Shapiro H."/>
            <person name="Aerts A."/>
            <person name="Otillar R.P."/>
            <person name="Terry A.Y."/>
            <person name="Boore J.L."/>
            <person name="Grigoriev I.V."/>
            <person name="Lindberg D.R."/>
            <person name="Seaver E.C."/>
            <person name="Weisblat D.A."/>
            <person name="Putnam N.H."/>
            <person name="Rokhsar D.S."/>
        </authorList>
    </citation>
    <scope>NUCLEOTIDE SEQUENCE [LARGE SCALE GENOMIC DNA]</scope>
</reference>
<dbReference type="Proteomes" id="UP000030746">
    <property type="component" value="Unassembled WGS sequence"/>
</dbReference>
<dbReference type="SMART" id="SM00034">
    <property type="entry name" value="CLECT"/>
    <property type="match status" value="1"/>
</dbReference>
<evidence type="ECO:0000256" key="5">
    <source>
        <dbReference type="SAM" id="SignalP"/>
    </source>
</evidence>
<sequence>MKFEIVIFMVVFPGYLQAGSGESNRKSFNEAVEDCNNQGLELLTLSTYRQYLDVKQYLNAYSVDDSWLALEKNTTTGNYQWLNGRVLTELRWGTGEPRNYTVADCGVMNVSSRLWYTLPCTDSRYYLCVGSDGYSVGSISVDFYTAVLNCQSEGRRLPVAITNLDTKWLNNVITNAGIYGDIWLGLIEYGTQYGDYYRWVTGEHLTPPYHWWTNSGRYARVHYHHGGGEGFHISSASQREFICMPKSTETAAVGRSLDKFMLVSYTAVVLNSIRKTTTINTLRRFQCALKCLQDTGCIQYTIQGYLCRTFGESLVITDNSRGHMLWQKKVIS</sequence>
<evidence type="ECO:0000313" key="8">
    <source>
        <dbReference type="Proteomes" id="UP000030746"/>
    </source>
</evidence>
<evidence type="ECO:0000259" key="6">
    <source>
        <dbReference type="PROSITE" id="PS50041"/>
    </source>
</evidence>
<feature type="chain" id="PRO_5004716196" description="C-type lectin domain-containing protein" evidence="5">
    <location>
        <begin position="19"/>
        <end position="332"/>
    </location>
</feature>
<dbReference type="HOGENOM" id="CLU_837554_0_0_1"/>
<dbReference type="Pfam" id="PF00059">
    <property type="entry name" value="Lectin_C"/>
    <property type="match status" value="1"/>
</dbReference>
<dbReference type="InterPro" id="IPR051663">
    <property type="entry name" value="CLec_Tetranectin-domain"/>
</dbReference>